<dbReference type="GO" id="GO:0003777">
    <property type="term" value="F:microtubule motor activity"/>
    <property type="evidence" value="ECO:0007669"/>
    <property type="project" value="InterPro"/>
</dbReference>
<keyword evidence="4" id="KW-1185">Reference proteome</keyword>
<feature type="domain" description="Kinesin motor" evidence="2">
    <location>
        <begin position="312"/>
        <end position="489"/>
    </location>
</feature>
<dbReference type="InterPro" id="IPR029058">
    <property type="entry name" value="AB_hydrolase_fold"/>
</dbReference>
<dbReference type="PANTHER" id="PTHR24115">
    <property type="entry name" value="KINESIN-RELATED"/>
    <property type="match status" value="1"/>
</dbReference>
<proteinExistence type="inferred from homology"/>
<dbReference type="InterPro" id="IPR036961">
    <property type="entry name" value="Kinesin_motor_dom_sf"/>
</dbReference>
<organism evidence="3 4">
    <name type="scientific">Triparma laevis f. longispina</name>
    <dbReference type="NCBI Taxonomy" id="1714387"/>
    <lineage>
        <taxon>Eukaryota</taxon>
        <taxon>Sar</taxon>
        <taxon>Stramenopiles</taxon>
        <taxon>Ochrophyta</taxon>
        <taxon>Bolidophyceae</taxon>
        <taxon>Parmales</taxon>
        <taxon>Triparmaceae</taxon>
        <taxon>Triparma</taxon>
    </lineage>
</organism>
<dbReference type="SUPFAM" id="SSF53474">
    <property type="entry name" value="alpha/beta-Hydrolases"/>
    <property type="match status" value="2"/>
</dbReference>
<dbReference type="GO" id="GO:0008017">
    <property type="term" value="F:microtubule binding"/>
    <property type="evidence" value="ECO:0007669"/>
    <property type="project" value="InterPro"/>
</dbReference>
<dbReference type="GO" id="GO:0016887">
    <property type="term" value="F:ATP hydrolysis activity"/>
    <property type="evidence" value="ECO:0007669"/>
    <property type="project" value="TreeGrafter"/>
</dbReference>
<dbReference type="EMBL" id="BRXW01000030">
    <property type="protein sequence ID" value="GMI01027.1"/>
    <property type="molecule type" value="Genomic_DNA"/>
</dbReference>
<dbReference type="SUPFAM" id="SSF52540">
    <property type="entry name" value="P-loop containing nucleoside triphosphate hydrolases"/>
    <property type="match status" value="1"/>
</dbReference>
<comment type="similarity">
    <text evidence="1">Belongs to the TRAFAC class myosin-kinesin ATPase superfamily. Kinesin family.</text>
</comment>
<evidence type="ECO:0000259" key="2">
    <source>
        <dbReference type="PROSITE" id="PS50067"/>
    </source>
</evidence>
<dbReference type="InterPro" id="IPR000073">
    <property type="entry name" value="AB_hydrolase_1"/>
</dbReference>
<dbReference type="GO" id="GO:0005871">
    <property type="term" value="C:kinesin complex"/>
    <property type="evidence" value="ECO:0007669"/>
    <property type="project" value="TreeGrafter"/>
</dbReference>
<dbReference type="GO" id="GO:0005874">
    <property type="term" value="C:microtubule"/>
    <property type="evidence" value="ECO:0007669"/>
    <property type="project" value="TreeGrafter"/>
</dbReference>
<dbReference type="PANTHER" id="PTHR24115:SF1004">
    <property type="entry name" value="KINESIN-LIKE PROTEIN KIF15"/>
    <property type="match status" value="1"/>
</dbReference>
<evidence type="ECO:0000256" key="1">
    <source>
        <dbReference type="PROSITE-ProRule" id="PRU00283"/>
    </source>
</evidence>
<dbReference type="SMART" id="SM00129">
    <property type="entry name" value="KISc"/>
    <property type="match status" value="1"/>
</dbReference>
<dbReference type="Proteomes" id="UP001165122">
    <property type="component" value="Unassembled WGS sequence"/>
</dbReference>
<dbReference type="Pfam" id="PF00561">
    <property type="entry name" value="Abhydrolase_1"/>
    <property type="match status" value="1"/>
</dbReference>
<reference evidence="4" key="1">
    <citation type="journal article" date="2023" name="Commun. Biol.">
        <title>Genome analysis of Parmales, the sister group of diatoms, reveals the evolutionary specialization of diatoms from phago-mixotrophs to photoautotrophs.</title>
        <authorList>
            <person name="Ban H."/>
            <person name="Sato S."/>
            <person name="Yoshikawa S."/>
            <person name="Yamada K."/>
            <person name="Nakamura Y."/>
            <person name="Ichinomiya M."/>
            <person name="Sato N."/>
            <person name="Blanc-Mathieu R."/>
            <person name="Endo H."/>
            <person name="Kuwata A."/>
            <person name="Ogata H."/>
        </authorList>
    </citation>
    <scope>NUCLEOTIDE SEQUENCE [LARGE SCALE GENOMIC DNA]</scope>
    <source>
        <strain evidence="4">NIES 3700</strain>
    </source>
</reference>
<accession>A0A9W7C6R8</accession>
<dbReference type="InterPro" id="IPR027640">
    <property type="entry name" value="Kinesin-like_fam"/>
</dbReference>
<dbReference type="PROSITE" id="PS50067">
    <property type="entry name" value="KINESIN_MOTOR_2"/>
    <property type="match status" value="1"/>
</dbReference>
<dbReference type="Gene3D" id="3.40.850.10">
    <property type="entry name" value="Kinesin motor domain"/>
    <property type="match status" value="1"/>
</dbReference>
<protein>
    <recommendedName>
        <fullName evidence="2">Kinesin motor domain-containing protein</fullName>
    </recommendedName>
</protein>
<dbReference type="GO" id="GO:0005524">
    <property type="term" value="F:ATP binding"/>
    <property type="evidence" value="ECO:0007669"/>
    <property type="project" value="InterPro"/>
</dbReference>
<dbReference type="Gene3D" id="3.40.50.1820">
    <property type="entry name" value="alpha/beta hydrolase"/>
    <property type="match status" value="2"/>
</dbReference>
<comment type="caution">
    <text evidence="1">Lacks conserved residue(s) required for the propagation of feature annotation.</text>
</comment>
<evidence type="ECO:0000313" key="3">
    <source>
        <dbReference type="EMBL" id="GMI01027.1"/>
    </source>
</evidence>
<dbReference type="InterPro" id="IPR027417">
    <property type="entry name" value="P-loop_NTPase"/>
</dbReference>
<evidence type="ECO:0000313" key="4">
    <source>
        <dbReference type="Proteomes" id="UP001165122"/>
    </source>
</evidence>
<dbReference type="Pfam" id="PF00225">
    <property type="entry name" value="Kinesin"/>
    <property type="match status" value="1"/>
</dbReference>
<dbReference type="GO" id="GO:0007018">
    <property type="term" value="P:microtubule-based movement"/>
    <property type="evidence" value="ECO:0007669"/>
    <property type="project" value="InterPro"/>
</dbReference>
<dbReference type="InterPro" id="IPR001752">
    <property type="entry name" value="Kinesin_motor_dom"/>
</dbReference>
<comment type="caution">
    <text evidence="3">The sequence shown here is derived from an EMBL/GenBank/DDBJ whole genome shotgun (WGS) entry which is preliminary data.</text>
</comment>
<dbReference type="AlphaFoldDB" id="A0A9W7C6R8"/>
<dbReference type="PRINTS" id="PR00380">
    <property type="entry name" value="KINESINHEAVY"/>
</dbReference>
<name>A0A9W7C6R8_9STRA</name>
<gene>
    <name evidence="3" type="ORF">TrLO_g474</name>
</gene>
<dbReference type="OrthoDB" id="202950at2759"/>
<sequence>MFSWSKFFKPLLNSGYGIISLDAPCFGRSTGPTGQVNLWRINDGDLILNLIKSFKLPSNSVHILGQCMGAAMSIRAFTKSSDLFTGTFIFINATIGTWPSKFESNFGRILAWHELDDDHMREAVCYKNLKRLSELGRVEFIDNVEYQEIGRNEEVLNTNEVQVEGISRCDTVSFKNPTLRIIDKVLSFLAKPISKPSLVKNIPKITNVTSIQNSKVKQSSRVKILIKLRPSDSETFIDSITSDTIRVKNLDYKFNGIITNQNAQRMYETEVSDFLKGDLSKIIFAYGRTGSGKSYTIVELITTVSSAISSNSISIKYVQIYNEKLHDMLSSNLTILNLESATSLSLPTNSDLIRVVSNIYEEYRTTKSTNMNDTSSRSHALLYVTLPEKTLCVVDLAGNERILRSHVSGTKLKESININTSLSHLIRTLNSSITSSKFIPTRDSLLTRLLAPIFFENCSVTLLACMRIEKENEREGVGTLKFAVGGSYIGVKKKKKVKDFKGLSEDEIERLKGNYEETKNNLSLQGQIIEDLGVYVKGLNTPIEDELEPTTLILLHYYGGSAIENGSGCCWSNSDILRFSNACRCRIIVPDLPGHGGSLGKISPKPVKSNLTSITKSFILPLLNHFGCGSKTIIYGYDFGGGLALNISQVLKERFEGIIVHNGSYRLEGRREDFMFRKGFVKDVLWTKSIWHTQSKAKMFHNLLFREKSKGKVKMLTEEEVVERVAAVVEKVNR</sequence>